<feature type="binding site" evidence="4">
    <location>
        <position position="136"/>
    </location>
    <ligand>
        <name>ATP</name>
        <dbReference type="ChEBI" id="CHEBI:30616"/>
    </ligand>
</feature>
<dbReference type="GO" id="GO:0006189">
    <property type="term" value="P:'de novo' IMP biosynthetic process"/>
    <property type="evidence" value="ECO:0007669"/>
    <property type="project" value="UniProtKB-UniRule"/>
</dbReference>
<dbReference type="InterPro" id="IPR054350">
    <property type="entry name" value="PurT/PurK_preATP-grasp"/>
</dbReference>
<feature type="binding site" evidence="4">
    <location>
        <position position="176"/>
    </location>
    <ligand>
        <name>ATP</name>
        <dbReference type="ChEBI" id="CHEBI:30616"/>
    </ligand>
</feature>
<dbReference type="Proteomes" id="UP001451606">
    <property type="component" value="Chromosome"/>
</dbReference>
<keyword evidence="1 4" id="KW-0547">Nucleotide-binding</keyword>
<evidence type="ECO:0000256" key="4">
    <source>
        <dbReference type="HAMAP-Rule" id="MF_01928"/>
    </source>
</evidence>
<evidence type="ECO:0000256" key="2">
    <source>
        <dbReference type="ARBA" id="ARBA00022755"/>
    </source>
</evidence>
<dbReference type="SUPFAM" id="SSF56059">
    <property type="entry name" value="Glutathione synthetase ATP-binding domain-like"/>
    <property type="match status" value="1"/>
</dbReference>
<evidence type="ECO:0000256" key="1">
    <source>
        <dbReference type="ARBA" id="ARBA00022741"/>
    </source>
</evidence>
<sequence>MDDLKLGIMGSGQLGWMMIQEGRKLPVKFGVMDSGEKGSAAAICDFYMGPNDYRKFVDECDFVTYEFENVRKDGLEYADEQDKLRPGLLPVNLKKDRSLEKNYFVSGGFPTAPFTVAETTSEARRSCRDFGKSVIKYTSGGYDGKGQIYVRNEDDIEKVEIHGKCIVEELIDFDCEISVIGSRDSSGKIVMHTPSFNYNQSGILAYNYAPFPNRKAMEITSRLLSRLEYVGVIGVEFFLKGDHVMINEFAPRVHNTGHHTLSGSSISQFEQHVRTVLDLPVPDANLIRPSGIVNIIGRGLDSDLLNRLLSNSGTRVYWYGKNDARRKRKMGHVNLLAETVDELREKISSTMELVYPDGLENYL</sequence>
<comment type="similarity">
    <text evidence="4 5">Belongs to the PurK/PurT family.</text>
</comment>
<comment type="caution">
    <text evidence="4">Lacks conserved residue(s) required for the propagation of feature annotation.</text>
</comment>
<dbReference type="EC" id="6.3.4.18" evidence="4 5"/>
<dbReference type="AlphaFoldDB" id="A0AAX4NHA3"/>
<dbReference type="GO" id="GO:0005524">
    <property type="term" value="F:ATP binding"/>
    <property type="evidence" value="ECO:0007669"/>
    <property type="project" value="UniProtKB-UniRule"/>
</dbReference>
<dbReference type="SUPFAM" id="SSF52440">
    <property type="entry name" value="PreATP-grasp domain"/>
    <property type="match status" value="1"/>
</dbReference>
<dbReference type="PANTHER" id="PTHR11609:SF5">
    <property type="entry name" value="PHOSPHORIBOSYLAMINOIMIDAZOLE CARBOXYLASE"/>
    <property type="match status" value="1"/>
</dbReference>
<feature type="domain" description="ATP-grasp" evidence="6">
    <location>
        <begin position="101"/>
        <end position="277"/>
    </location>
</feature>
<dbReference type="PANTHER" id="PTHR11609">
    <property type="entry name" value="PURINE BIOSYNTHESIS PROTEIN 6/7, PUR6/7"/>
    <property type="match status" value="1"/>
</dbReference>
<name>A0AAX4NHA3_9ARCH</name>
<accession>A0AAX4NHA3</accession>
<protein>
    <recommendedName>
        <fullName evidence="4 5">N5-carboxyaminoimidazole ribonucleotide synthase</fullName>
        <shortName evidence="4 5">N5-CAIR synthase</shortName>
        <ecNumber evidence="4 5">6.3.4.18</ecNumber>
    </recommendedName>
    <alternativeName>
        <fullName evidence="4 5">5-(carboxyamino)imidazole ribonucleotide synthetase</fullName>
    </alternativeName>
</protein>
<dbReference type="Gene3D" id="3.30.470.20">
    <property type="entry name" value="ATP-grasp fold, B domain"/>
    <property type="match status" value="1"/>
</dbReference>
<comment type="pathway">
    <text evidence="4 5">Purine metabolism; IMP biosynthesis via de novo pathway; 5-amino-1-(5-phospho-D-ribosyl)imidazole-4-carboxylate from 5-amino-1-(5-phospho-D-ribosyl)imidazole (N5-CAIR route): step 1/2.</text>
</comment>
<dbReference type="InterPro" id="IPR040686">
    <property type="entry name" value="PurK_C"/>
</dbReference>
<dbReference type="Pfam" id="PF17769">
    <property type="entry name" value="PurK_C"/>
    <property type="match status" value="1"/>
</dbReference>
<feature type="binding site" evidence="4">
    <location>
        <begin position="168"/>
        <end position="171"/>
    </location>
    <ligand>
        <name>ATP</name>
        <dbReference type="ChEBI" id="CHEBI:30616"/>
    </ligand>
</feature>
<dbReference type="Pfam" id="PF02222">
    <property type="entry name" value="ATP-grasp"/>
    <property type="match status" value="1"/>
</dbReference>
<evidence type="ECO:0000256" key="5">
    <source>
        <dbReference type="RuleBase" id="RU361200"/>
    </source>
</evidence>
<dbReference type="HAMAP" id="MF_01928">
    <property type="entry name" value="PurK"/>
    <property type="match status" value="1"/>
</dbReference>
<gene>
    <name evidence="4 5" type="primary">purK</name>
    <name evidence="7" type="ORF">OXIME_001394</name>
</gene>
<keyword evidence="8" id="KW-1185">Reference proteome</keyword>
<feature type="binding site" evidence="4">
    <location>
        <begin position="247"/>
        <end position="248"/>
    </location>
    <ligand>
        <name>ATP</name>
        <dbReference type="ChEBI" id="CHEBI:30616"/>
    </ligand>
</feature>
<dbReference type="PROSITE" id="PS50975">
    <property type="entry name" value="ATP_GRASP"/>
    <property type="match status" value="1"/>
</dbReference>
<keyword evidence="2 4" id="KW-0658">Purine biosynthesis</keyword>
<evidence type="ECO:0000259" key="6">
    <source>
        <dbReference type="PROSITE" id="PS50975"/>
    </source>
</evidence>
<dbReference type="GO" id="GO:0004638">
    <property type="term" value="F:phosphoribosylaminoimidazole carboxylase activity"/>
    <property type="evidence" value="ECO:0007669"/>
    <property type="project" value="InterPro"/>
</dbReference>
<reference evidence="7 8" key="1">
    <citation type="submission" date="2023-09" db="EMBL/GenBank/DDBJ databases">
        <authorList>
            <person name="Golyshina O.V."/>
            <person name="Lunev E.A."/>
            <person name="Bargiela R."/>
            <person name="Gaines M.C."/>
            <person name="Daum B."/>
            <person name="Bale N.J."/>
            <person name="Koenen M."/>
            <person name="Sinninghe Damst J.S."/>
            <person name="Yakimov M."/>
            <person name="Golyshin P.N."/>
        </authorList>
    </citation>
    <scope>NUCLEOTIDE SEQUENCE [LARGE SCALE GENOMIC DNA]</scope>
    <source>
        <strain evidence="7 8">M1</strain>
    </source>
</reference>
<dbReference type="GO" id="GO:0034028">
    <property type="term" value="F:5-(carboxyamino)imidazole ribonucleotide synthase activity"/>
    <property type="evidence" value="ECO:0007669"/>
    <property type="project" value="UniProtKB-UniRule"/>
</dbReference>
<dbReference type="Gene3D" id="3.40.50.20">
    <property type="match status" value="1"/>
</dbReference>
<evidence type="ECO:0000256" key="3">
    <source>
        <dbReference type="ARBA" id="ARBA00022840"/>
    </source>
</evidence>
<dbReference type="GeneID" id="95968131"/>
<dbReference type="InterPro" id="IPR011054">
    <property type="entry name" value="Rudment_hybrid_motif"/>
</dbReference>
<dbReference type="KEGG" id="omr:OXIME_001394"/>
<feature type="binding site" evidence="4">
    <location>
        <position position="97"/>
    </location>
    <ligand>
        <name>ATP</name>
        <dbReference type="ChEBI" id="CHEBI:30616"/>
    </ligand>
</feature>
<keyword evidence="3 4" id="KW-0067">ATP-binding</keyword>
<keyword evidence="4 5" id="KW-0436">Ligase</keyword>
<comment type="subunit">
    <text evidence="4">Homodimer.</text>
</comment>
<dbReference type="GO" id="GO:0046872">
    <property type="term" value="F:metal ion binding"/>
    <property type="evidence" value="ECO:0007669"/>
    <property type="project" value="InterPro"/>
</dbReference>
<dbReference type="InterPro" id="IPR013815">
    <property type="entry name" value="ATP_grasp_subdomain_1"/>
</dbReference>
<dbReference type="SUPFAM" id="SSF51246">
    <property type="entry name" value="Rudiment single hybrid motif"/>
    <property type="match status" value="1"/>
</dbReference>
<dbReference type="InterPro" id="IPR005875">
    <property type="entry name" value="PurK"/>
</dbReference>
<comment type="catalytic activity">
    <reaction evidence="4 5">
        <text>5-amino-1-(5-phospho-beta-D-ribosyl)imidazole + hydrogencarbonate + ATP = 5-carboxyamino-1-(5-phospho-D-ribosyl)imidazole + ADP + phosphate + 2 H(+)</text>
        <dbReference type="Rhea" id="RHEA:19317"/>
        <dbReference type="ChEBI" id="CHEBI:15378"/>
        <dbReference type="ChEBI" id="CHEBI:17544"/>
        <dbReference type="ChEBI" id="CHEBI:30616"/>
        <dbReference type="ChEBI" id="CHEBI:43474"/>
        <dbReference type="ChEBI" id="CHEBI:58730"/>
        <dbReference type="ChEBI" id="CHEBI:137981"/>
        <dbReference type="ChEBI" id="CHEBI:456216"/>
        <dbReference type="EC" id="6.3.4.18"/>
    </reaction>
</comment>
<dbReference type="InterPro" id="IPR011761">
    <property type="entry name" value="ATP-grasp"/>
</dbReference>
<comment type="function">
    <text evidence="4">Catalyzes the ATP-dependent conversion of 5-aminoimidazole ribonucleotide (AIR) and HCO(3)(-) to N5-carboxyaminoimidazole ribonucleotide (N5-CAIR).</text>
</comment>
<dbReference type="InterPro" id="IPR003135">
    <property type="entry name" value="ATP-grasp_carboxylate-amine"/>
</dbReference>
<dbReference type="NCBIfam" id="TIGR01161">
    <property type="entry name" value="purK"/>
    <property type="match status" value="1"/>
</dbReference>
<dbReference type="Pfam" id="PF22660">
    <property type="entry name" value="RS_preATP-grasp-like"/>
    <property type="match status" value="1"/>
</dbReference>
<organism evidence="7 8">
    <name type="scientific">Oxyplasma meridianum</name>
    <dbReference type="NCBI Taxonomy" id="3073602"/>
    <lineage>
        <taxon>Archaea</taxon>
        <taxon>Methanobacteriati</taxon>
        <taxon>Thermoplasmatota</taxon>
        <taxon>Thermoplasmata</taxon>
        <taxon>Thermoplasmatales</taxon>
        <taxon>Thermoplasmataceae</taxon>
        <taxon>Oxyplasma</taxon>
    </lineage>
</organism>
<evidence type="ECO:0000313" key="7">
    <source>
        <dbReference type="EMBL" id="WYY00810.1"/>
    </source>
</evidence>
<comment type="function">
    <text evidence="5">Catalyzes the ATP-dependent conversion of 5-aminoimidazole ribonucleotide (AIR) and HCO(3)- to N5-carboxyaminoimidazole ribonucleotide (N5-CAIR).</text>
</comment>
<dbReference type="Gene3D" id="3.30.1490.20">
    <property type="entry name" value="ATP-grasp fold, A domain"/>
    <property type="match status" value="1"/>
</dbReference>
<dbReference type="InterPro" id="IPR016185">
    <property type="entry name" value="PreATP-grasp_dom_sf"/>
</dbReference>
<evidence type="ECO:0000313" key="8">
    <source>
        <dbReference type="Proteomes" id="UP001451606"/>
    </source>
</evidence>
<feature type="binding site" evidence="4">
    <location>
        <begin position="141"/>
        <end position="147"/>
    </location>
    <ligand>
        <name>ATP</name>
        <dbReference type="ChEBI" id="CHEBI:30616"/>
    </ligand>
</feature>
<dbReference type="EMBL" id="CP133772">
    <property type="protein sequence ID" value="WYY00810.1"/>
    <property type="molecule type" value="Genomic_DNA"/>
</dbReference>
<dbReference type="RefSeq" id="WP_393972263.1">
    <property type="nucleotide sequence ID" value="NZ_CP133772.1"/>
</dbReference>
<dbReference type="NCBIfam" id="NF004679">
    <property type="entry name" value="PRK06019.1-5"/>
    <property type="match status" value="1"/>
</dbReference>
<proteinExistence type="inferred from homology"/>